<sequence>MRAEWGTLVSIFGEAGSDSRALRTSSAMARPPGGLSADRSGGSFRRIVPADRSGGSFRRIVPADADECSRGSMIAA</sequence>
<dbReference type="AlphaFoldDB" id="A0A9W6UXP6"/>
<keyword evidence="3" id="KW-1185">Reference proteome</keyword>
<evidence type="ECO:0000313" key="3">
    <source>
        <dbReference type="Proteomes" id="UP001165124"/>
    </source>
</evidence>
<comment type="caution">
    <text evidence="2">The sequence shown here is derived from an EMBL/GenBank/DDBJ whole genome shotgun (WGS) entry which is preliminary data.</text>
</comment>
<protein>
    <submittedName>
        <fullName evidence="2">Uncharacterized protein</fullName>
    </submittedName>
</protein>
<dbReference type="EMBL" id="BSRZ01000014">
    <property type="protein sequence ID" value="GLW66348.1"/>
    <property type="molecule type" value="Genomic_DNA"/>
</dbReference>
<gene>
    <name evidence="2" type="ORF">Arub01_45920</name>
</gene>
<organism evidence="2 3">
    <name type="scientific">Actinomadura rubrobrunea</name>
    <dbReference type="NCBI Taxonomy" id="115335"/>
    <lineage>
        <taxon>Bacteria</taxon>
        <taxon>Bacillati</taxon>
        <taxon>Actinomycetota</taxon>
        <taxon>Actinomycetes</taxon>
        <taxon>Streptosporangiales</taxon>
        <taxon>Thermomonosporaceae</taxon>
        <taxon>Actinomadura</taxon>
    </lineage>
</organism>
<dbReference type="Proteomes" id="UP001165124">
    <property type="component" value="Unassembled WGS sequence"/>
</dbReference>
<proteinExistence type="predicted"/>
<name>A0A9W6UXP6_9ACTN</name>
<reference evidence="2" key="1">
    <citation type="submission" date="2023-02" db="EMBL/GenBank/DDBJ databases">
        <title>Actinomadura rubrobrunea NBRC 14622.</title>
        <authorList>
            <person name="Ichikawa N."/>
            <person name="Sato H."/>
            <person name="Tonouchi N."/>
        </authorList>
    </citation>
    <scope>NUCLEOTIDE SEQUENCE</scope>
    <source>
        <strain evidence="2">NBRC 14622</strain>
    </source>
</reference>
<evidence type="ECO:0000256" key="1">
    <source>
        <dbReference type="SAM" id="MobiDB-lite"/>
    </source>
</evidence>
<feature type="region of interest" description="Disordered" evidence="1">
    <location>
        <begin position="22"/>
        <end position="48"/>
    </location>
</feature>
<evidence type="ECO:0000313" key="2">
    <source>
        <dbReference type="EMBL" id="GLW66348.1"/>
    </source>
</evidence>
<accession>A0A9W6UXP6</accession>